<dbReference type="CDD" id="cd03788">
    <property type="entry name" value="GT20_TPS"/>
    <property type="match status" value="1"/>
</dbReference>
<dbReference type="Proteomes" id="UP000192639">
    <property type="component" value="Unassembled WGS sequence"/>
</dbReference>
<reference evidence="1 2" key="1">
    <citation type="journal article" date="2017" name="Environ. Microbiol.">
        <title>Decay of the glycolytic pathway and adaptation to intranuclear parasitism within Enterocytozoonidae microsporidia.</title>
        <authorList>
            <person name="Wiredu Boakye D."/>
            <person name="Jaroenlak P."/>
            <person name="Prachumwat A."/>
            <person name="Williams T.A."/>
            <person name="Bateman K.S."/>
            <person name="Itsathitphaisarn O."/>
            <person name="Sritunyalucksana K."/>
            <person name="Paszkiewicz K.H."/>
            <person name="Moore K.A."/>
            <person name="Stentiford G.D."/>
            <person name="Williams B.A."/>
        </authorList>
    </citation>
    <scope>NUCLEOTIDE SEQUENCE [LARGE SCALE GENOMIC DNA]</scope>
    <source>
        <strain evidence="1 2">GB1</strain>
    </source>
</reference>
<dbReference type="VEuPathDB" id="MicrosporidiaDB:ECANGB1_1735"/>
<sequence length="460" mass="52463">MKLIISANRLPVTVKKNAVGQFDYKRIDGGLVTGIDSLRSSMDFAWFGNISSSLTEEEKTRISSDLIKTYQSHPVFIDPELNSLCYDGFCNSILWPALHSFPDNVCFTFKEYDAYKKYNRIFAEKIAAVMDEDDIVWIHDYHQMLVPRYLKELKPHVKILFFSHTAFCEPENLDRLLCARDLLNSLSLCDVVGFHTPEYASNFSLSLDSYKIGRIPKIKAISIGIEPGMFRSCLEKEETKAAIRRLRKCYKNKRIILGVDRADYIKGMPQRFKGIERFYQRNKKAVSEVVFLQISIPSRLGVQEYAGYVEQINRQIEHINSTMGRMEDTPIQMLFHGVTFIELCALYSIADAILITSVVDGMNLVAMEYVACQDENEGTVILSEHTGATVTLQGVFVHDSNNTESIAEAVEMSLNLTKEQRKINHETNRKAIDAFNSIGWASESLDCVSESWRGEIFKKQ</sequence>
<name>A0A1Y1S6P9_9MICR</name>
<dbReference type="GO" id="GO:0004805">
    <property type="term" value="F:trehalose-phosphatase activity"/>
    <property type="evidence" value="ECO:0007669"/>
    <property type="project" value="TreeGrafter"/>
</dbReference>
<dbReference type="SUPFAM" id="SSF53756">
    <property type="entry name" value="UDP-Glycosyltransferase/glycogen phosphorylase"/>
    <property type="match status" value="1"/>
</dbReference>
<dbReference type="GO" id="GO:0003825">
    <property type="term" value="F:alpha,alpha-trehalose-phosphate synthase (UDP-forming) activity"/>
    <property type="evidence" value="ECO:0007669"/>
    <property type="project" value="TreeGrafter"/>
</dbReference>
<keyword evidence="2" id="KW-1185">Reference proteome</keyword>
<comment type="caution">
    <text evidence="1">The sequence shown here is derived from an EMBL/GenBank/DDBJ whole genome shotgun (WGS) entry which is preliminary data.</text>
</comment>
<gene>
    <name evidence="1" type="primary">TPS1</name>
    <name evidence="1" type="ORF">ECANGB1_1735</name>
</gene>
<evidence type="ECO:0000313" key="2">
    <source>
        <dbReference type="Proteomes" id="UP000192639"/>
    </source>
</evidence>
<dbReference type="AlphaFoldDB" id="A0A1Y1S6P9"/>
<protein>
    <submittedName>
        <fullName evidence="1">TPS1</fullName>
    </submittedName>
</protein>
<dbReference type="PANTHER" id="PTHR10788:SF106">
    <property type="entry name" value="BCDNA.GH08860"/>
    <property type="match status" value="1"/>
</dbReference>
<accession>A0A1Y1S6P9</accession>
<dbReference type="EMBL" id="LWDP01000054">
    <property type="protein sequence ID" value="ORD93690.1"/>
    <property type="molecule type" value="Genomic_DNA"/>
</dbReference>
<dbReference type="Gene3D" id="3.40.50.2000">
    <property type="entry name" value="Glycogen Phosphorylase B"/>
    <property type="match status" value="2"/>
</dbReference>
<dbReference type="OrthoDB" id="755951at2759"/>
<dbReference type="GO" id="GO:0005829">
    <property type="term" value="C:cytosol"/>
    <property type="evidence" value="ECO:0007669"/>
    <property type="project" value="TreeGrafter"/>
</dbReference>
<dbReference type="Pfam" id="PF00982">
    <property type="entry name" value="Glyco_transf_20"/>
    <property type="match status" value="1"/>
</dbReference>
<dbReference type="GO" id="GO:0005992">
    <property type="term" value="P:trehalose biosynthetic process"/>
    <property type="evidence" value="ECO:0007669"/>
    <property type="project" value="InterPro"/>
</dbReference>
<dbReference type="InterPro" id="IPR001830">
    <property type="entry name" value="Glyco_trans_20"/>
</dbReference>
<proteinExistence type="predicted"/>
<evidence type="ECO:0000313" key="1">
    <source>
        <dbReference type="EMBL" id="ORD93690.1"/>
    </source>
</evidence>
<dbReference type="PANTHER" id="PTHR10788">
    <property type="entry name" value="TREHALOSE-6-PHOSPHATE SYNTHASE"/>
    <property type="match status" value="1"/>
</dbReference>
<organism evidence="1 2">
    <name type="scientific">Enterospora canceri</name>
    <dbReference type="NCBI Taxonomy" id="1081671"/>
    <lineage>
        <taxon>Eukaryota</taxon>
        <taxon>Fungi</taxon>
        <taxon>Fungi incertae sedis</taxon>
        <taxon>Microsporidia</taxon>
        <taxon>Enterocytozoonidae</taxon>
        <taxon>Enterospora</taxon>
    </lineage>
</organism>